<evidence type="ECO:0000313" key="4">
    <source>
        <dbReference type="Proteomes" id="UP001497525"/>
    </source>
</evidence>
<dbReference type="PROSITE" id="PS50086">
    <property type="entry name" value="TBC_RABGAP"/>
    <property type="match status" value="1"/>
</dbReference>
<comment type="caution">
    <text evidence="3">The sequence shown here is derived from an EMBL/GenBank/DDBJ whole genome shotgun (WGS) entry which is preliminary data.</text>
</comment>
<protein>
    <recommendedName>
        <fullName evidence="2">Rab-GAP TBC domain-containing protein</fullName>
    </recommendedName>
</protein>
<dbReference type="SUPFAM" id="SSF47923">
    <property type="entry name" value="Ypt/Rab-GAP domain of gyp1p"/>
    <property type="match status" value="2"/>
</dbReference>
<dbReference type="PANTHER" id="PTHR22957:SF27">
    <property type="entry name" value="TBC1 DOMAIN FAMILY MEMBER 13"/>
    <property type="match status" value="1"/>
</dbReference>
<dbReference type="EMBL" id="CAXLJL010000190">
    <property type="protein sequence ID" value="CAL5134361.1"/>
    <property type="molecule type" value="Genomic_DNA"/>
</dbReference>
<sequence>MLISSGHSTSMNFLANQGYTQLEMRDKHEQFDSLLSAKEIDVKEVKKICLSGCPDTSGIRSKCWKIMLDYFPKSACTRDERLSKHRREYAGYVKDFVVESGRCTASDHPLNPEPSGEWINFFNDNEVLLQINKDCRRLCPDFDFFHRSTEFPCSVISDGKVSVSTLRRRVETSSLQSRAVDHNLIGVTSMIRMPTYDAFCPANSLTSGLSCLLKNGGLSKRSDETNSGFSNDELHWEVIQRILFVYYKTHVGQGYVQGMNEVIAPIYYVFATDPDINWRRYAEADTFFCFNNLMTEIHPNFIRKLDNGQPPGIGGQLQTLMDLVARFDRPLYAHMTEIGLAPEHFAFRWVSLLLSREFLLPEVIRLWDTLFADEHRFDMLRYVCCSMLILIREELLQADFPTAVNLVQHYPPEKQMFCILSKARVLYSQRH</sequence>
<gene>
    <name evidence="3" type="ORF">CDAUBV1_LOCUS7559</name>
</gene>
<evidence type="ECO:0000256" key="1">
    <source>
        <dbReference type="ARBA" id="ARBA00022468"/>
    </source>
</evidence>
<dbReference type="AlphaFoldDB" id="A0AAV2TBY9"/>
<keyword evidence="1" id="KW-0343">GTPase activation</keyword>
<dbReference type="PANTHER" id="PTHR22957">
    <property type="entry name" value="TBC1 DOMAIN FAMILY MEMBER GTPASE-ACTIVATING PROTEIN"/>
    <property type="match status" value="1"/>
</dbReference>
<dbReference type="GO" id="GO:0005096">
    <property type="term" value="F:GTPase activator activity"/>
    <property type="evidence" value="ECO:0007669"/>
    <property type="project" value="UniProtKB-KW"/>
</dbReference>
<proteinExistence type="predicted"/>
<dbReference type="Gene3D" id="1.10.472.80">
    <property type="entry name" value="Ypt/Rab-GAP domain of gyp1p, domain 3"/>
    <property type="match status" value="1"/>
</dbReference>
<dbReference type="GO" id="GO:0006886">
    <property type="term" value="P:intracellular protein transport"/>
    <property type="evidence" value="ECO:0007669"/>
    <property type="project" value="TreeGrafter"/>
</dbReference>
<reference evidence="3" key="1">
    <citation type="submission" date="2024-06" db="EMBL/GenBank/DDBJ databases">
        <authorList>
            <person name="Liu X."/>
            <person name="Lenzi L."/>
            <person name="Haldenby T S."/>
            <person name="Uol C."/>
        </authorList>
    </citation>
    <scope>NUCLEOTIDE SEQUENCE</scope>
</reference>
<dbReference type="SMART" id="SM00164">
    <property type="entry name" value="TBC"/>
    <property type="match status" value="1"/>
</dbReference>
<dbReference type="InterPro" id="IPR000195">
    <property type="entry name" value="Rab-GAP-TBC_dom"/>
</dbReference>
<accession>A0AAV2TBY9</accession>
<dbReference type="InterPro" id="IPR035969">
    <property type="entry name" value="Rab-GAP_TBC_sf"/>
</dbReference>
<dbReference type="Proteomes" id="UP001497525">
    <property type="component" value="Unassembled WGS sequence"/>
</dbReference>
<evidence type="ECO:0000313" key="3">
    <source>
        <dbReference type="EMBL" id="CAL5134361.1"/>
    </source>
</evidence>
<name>A0AAV2TBY9_CALDB</name>
<dbReference type="Gene3D" id="1.10.8.270">
    <property type="entry name" value="putative rabgap domain of human tbc1 domain family member 14 like domains"/>
    <property type="match status" value="1"/>
</dbReference>
<dbReference type="Pfam" id="PF00566">
    <property type="entry name" value="RabGAP-TBC"/>
    <property type="match status" value="1"/>
</dbReference>
<organism evidence="3 4">
    <name type="scientific">Calicophoron daubneyi</name>
    <name type="common">Rumen fluke</name>
    <name type="synonym">Paramphistomum daubneyi</name>
    <dbReference type="NCBI Taxonomy" id="300641"/>
    <lineage>
        <taxon>Eukaryota</taxon>
        <taxon>Metazoa</taxon>
        <taxon>Spiralia</taxon>
        <taxon>Lophotrochozoa</taxon>
        <taxon>Platyhelminthes</taxon>
        <taxon>Trematoda</taxon>
        <taxon>Digenea</taxon>
        <taxon>Plagiorchiida</taxon>
        <taxon>Pronocephalata</taxon>
        <taxon>Paramphistomoidea</taxon>
        <taxon>Paramphistomidae</taxon>
        <taxon>Calicophoron</taxon>
    </lineage>
</organism>
<feature type="domain" description="Rab-GAP TBC" evidence="2">
    <location>
        <begin position="54"/>
        <end position="374"/>
    </location>
</feature>
<evidence type="ECO:0000259" key="2">
    <source>
        <dbReference type="PROSITE" id="PS50086"/>
    </source>
</evidence>